<organism evidence="4">
    <name type="scientific">Oryza punctata</name>
    <name type="common">Red rice</name>
    <dbReference type="NCBI Taxonomy" id="4537"/>
    <lineage>
        <taxon>Eukaryota</taxon>
        <taxon>Viridiplantae</taxon>
        <taxon>Streptophyta</taxon>
        <taxon>Embryophyta</taxon>
        <taxon>Tracheophyta</taxon>
        <taxon>Spermatophyta</taxon>
        <taxon>Magnoliopsida</taxon>
        <taxon>Liliopsida</taxon>
        <taxon>Poales</taxon>
        <taxon>Poaceae</taxon>
        <taxon>BOP clade</taxon>
        <taxon>Oryzoideae</taxon>
        <taxon>Oryzeae</taxon>
        <taxon>Oryzinae</taxon>
        <taxon>Oryza</taxon>
    </lineage>
</organism>
<dbReference type="GO" id="GO:0003723">
    <property type="term" value="F:RNA binding"/>
    <property type="evidence" value="ECO:0007669"/>
    <property type="project" value="UniProtKB-KW"/>
</dbReference>
<dbReference type="InterPro" id="IPR021790">
    <property type="entry name" value="PTBP1-like_RRM2"/>
</dbReference>
<feature type="domain" description="PTBP1-like RNA recognition motif 2" evidence="3">
    <location>
        <begin position="52"/>
        <end position="140"/>
    </location>
</feature>
<evidence type="ECO:0000256" key="2">
    <source>
        <dbReference type="ARBA" id="ARBA00022884"/>
    </source>
</evidence>
<evidence type="ECO:0000259" key="3">
    <source>
        <dbReference type="Pfam" id="PF11835"/>
    </source>
</evidence>
<reference evidence="4" key="2">
    <citation type="submission" date="2018-05" db="EMBL/GenBank/DDBJ databases">
        <title>OpunRS2 (Oryza punctata Reference Sequence Version 2).</title>
        <authorList>
            <person name="Zhang J."/>
            <person name="Kudrna D."/>
            <person name="Lee S."/>
            <person name="Talag J."/>
            <person name="Welchert J."/>
            <person name="Wing R.A."/>
        </authorList>
    </citation>
    <scope>NUCLEOTIDE SEQUENCE [LARGE SCALE GENOMIC DNA]</scope>
</reference>
<dbReference type="Gramene" id="OPUNC04G20130.1">
    <property type="protein sequence ID" value="OPUNC04G20130.1"/>
    <property type="gene ID" value="OPUNC04G20130"/>
</dbReference>
<dbReference type="CDD" id="cd12422">
    <property type="entry name" value="RRM2_PTBP1_hnRNPL_like"/>
    <property type="match status" value="1"/>
</dbReference>
<dbReference type="PANTHER" id="PTHR15592">
    <property type="entry name" value="MATRIN 3/NUCLEAR PROTEIN 220-RELATED"/>
    <property type="match status" value="1"/>
</dbReference>
<dbReference type="eggNOG" id="KOG1190">
    <property type="taxonomic scope" value="Eukaryota"/>
</dbReference>
<evidence type="ECO:0000256" key="1">
    <source>
        <dbReference type="ARBA" id="ARBA00022737"/>
    </source>
</evidence>
<dbReference type="InterPro" id="IPR035979">
    <property type="entry name" value="RBD_domain_sf"/>
</dbReference>
<dbReference type="Proteomes" id="UP000026962">
    <property type="component" value="Chromosome 4"/>
</dbReference>
<dbReference type="SUPFAM" id="SSF54928">
    <property type="entry name" value="RNA-binding domain, RBD"/>
    <property type="match status" value="1"/>
</dbReference>
<evidence type="ECO:0000313" key="5">
    <source>
        <dbReference type="Proteomes" id="UP000026962"/>
    </source>
</evidence>
<reference evidence="4" key="1">
    <citation type="submission" date="2015-04" db="UniProtKB">
        <authorList>
            <consortium name="EnsemblPlants"/>
        </authorList>
    </citation>
    <scope>IDENTIFICATION</scope>
</reference>
<sequence>MSWGRDNMVSEQSIRGVSGAEMMWESTGDGRSGRRLRGGVFGGDAHHLFDKMPSWLGGDSGAVLHVTVSHTLYPVTSEVLRQVYDTYGAVAVQVLAVSTWQVKALVSFISNHDAERARSATHGRNIYDRGCLLDVQHIQIFPRDGIDSAHTTCLTMVPSCTTTKLEAESAFPAPERVFPTSIASSAPSITSAAMVTPVPFNETKEAEADMGKVSQEVDGDNDNKVVEDYEFVDVDVKLTLVPTTFKVQEFSHKAIAATYSTRRRTQDTGVLIPNPAINDGVSSFVYKVDLKPWPDPRMSQGSEGVVVKLPHPWPPYTRAKWHQWLVLEPTISYDILLARDGIFGGHKFNCWKIKIAADAFIVIVQVQLWQTVKQDQMNLWPSQHSSEGATCNLSCSFVVNEGSRGVVVYLLGSWLPPSRAKCKGDRVEHQPQPWPDPQLNDSSGGVVHLLQPWSPPDPSLGISLEIVQEQGKPRWKQDKKNPWPPLSEAEAKTNVGAFLSLSESHTISSDYELSKSICMSITSLESGLQNSARTLSKASKAIFIGWNTSFATHSIGGNNLDPREFGLQVLSVKRTSNAVLVSFVIVEYWLMQQPVLTIQTKKHWKFLFQPHHLDGLHARKDMQQPPLQPLQIVFSVSVRVDMEPLLEIVASMRRLIRLQSWLTLRRWGGQVLNQVHDLCKCCQAQSLFQFTFSSGCSLNLFQLVFKVPSAIQEMRVTKMNMTWLWDLGAITHRLLMSINLPDYNFGRMVVQYFPRQASGATIVVSMLSLVFEFSEPASAQGLALEVHLQMPWDPGGMNFEAHLHQLGGKMIFKGERNVTYETWASQWAG</sequence>
<dbReference type="AlphaFoldDB" id="A0A0E0KU78"/>
<evidence type="ECO:0000313" key="4">
    <source>
        <dbReference type="EnsemblPlants" id="OPUNC04G20130.1"/>
    </source>
</evidence>
<dbReference type="OMA" id="EHQPQPW"/>
<dbReference type="STRING" id="4537.A0A0E0KU78"/>
<keyword evidence="2" id="KW-0694">RNA-binding</keyword>
<dbReference type="Pfam" id="PF11835">
    <property type="entry name" value="RRM_8"/>
    <property type="match status" value="1"/>
</dbReference>
<proteinExistence type="predicted"/>
<dbReference type="Gene3D" id="3.30.70.330">
    <property type="match status" value="1"/>
</dbReference>
<dbReference type="HOGENOM" id="CLU_011184_1_0_1"/>
<accession>A0A0E0KU78</accession>
<keyword evidence="1" id="KW-0677">Repeat</keyword>
<dbReference type="EnsemblPlants" id="OPUNC04G20130.1">
    <property type="protein sequence ID" value="OPUNC04G20130.1"/>
    <property type="gene ID" value="OPUNC04G20130"/>
</dbReference>
<protein>
    <recommendedName>
        <fullName evidence="3">PTBP1-like RNA recognition motif 2 domain-containing protein</fullName>
    </recommendedName>
</protein>
<dbReference type="InterPro" id="IPR012677">
    <property type="entry name" value="Nucleotide-bd_a/b_plait_sf"/>
</dbReference>
<keyword evidence="5" id="KW-1185">Reference proteome</keyword>
<name>A0A0E0KU78_ORYPU</name>